<dbReference type="GO" id="GO:0005525">
    <property type="term" value="F:GTP binding"/>
    <property type="evidence" value="ECO:0007669"/>
    <property type="project" value="UniProtKB-KW"/>
</dbReference>
<keyword evidence="7" id="KW-0464">Manganese</keyword>
<dbReference type="SUPFAM" id="SSF144010">
    <property type="entry name" value="CofE-like"/>
    <property type="match status" value="1"/>
</dbReference>
<keyword evidence="4" id="KW-0460">Magnesium</keyword>
<dbReference type="Pfam" id="PF01996">
    <property type="entry name" value="F420_ligase"/>
    <property type="match status" value="1"/>
</dbReference>
<keyword evidence="3" id="KW-0547">Nucleotide-binding</keyword>
<evidence type="ECO:0000256" key="3">
    <source>
        <dbReference type="ARBA" id="ARBA00022741"/>
    </source>
</evidence>
<dbReference type="AlphaFoldDB" id="A0A934KH81"/>
<evidence type="ECO:0000259" key="8">
    <source>
        <dbReference type="Pfam" id="PF01996"/>
    </source>
</evidence>
<evidence type="ECO:0000256" key="1">
    <source>
        <dbReference type="ARBA" id="ARBA00022598"/>
    </source>
</evidence>
<dbReference type="GO" id="GO:0052618">
    <property type="term" value="F:coenzyme F420-0:L-glutamate ligase activity"/>
    <property type="evidence" value="ECO:0007669"/>
    <property type="project" value="UniProtKB-EC"/>
</dbReference>
<gene>
    <name evidence="9" type="primary">cofE</name>
    <name evidence="9" type="ORF">JF888_09805</name>
</gene>
<dbReference type="EMBL" id="JAEKNQ010000036">
    <property type="protein sequence ID" value="MBJ7603466.1"/>
    <property type="molecule type" value="Genomic_DNA"/>
</dbReference>
<evidence type="ECO:0000313" key="9">
    <source>
        <dbReference type="EMBL" id="MBJ7603466.1"/>
    </source>
</evidence>
<dbReference type="Gene3D" id="3.30.1330.100">
    <property type="entry name" value="CofE-like"/>
    <property type="match status" value="1"/>
</dbReference>
<feature type="domain" description="Coenzyme F420:L-glutamate ligase-like" evidence="8">
    <location>
        <begin position="9"/>
        <end position="218"/>
    </location>
</feature>
<comment type="caution">
    <text evidence="9">The sequence shown here is derived from an EMBL/GenBank/DDBJ whole genome shotgun (WGS) entry which is preliminary data.</text>
</comment>
<keyword evidence="1 9" id="KW-0436">Ligase</keyword>
<evidence type="ECO:0000256" key="5">
    <source>
        <dbReference type="ARBA" id="ARBA00022958"/>
    </source>
</evidence>
<organism evidence="9 10">
    <name type="scientific">Candidatus Dormiibacter inghamiae</name>
    <dbReference type="NCBI Taxonomy" id="3127013"/>
    <lineage>
        <taxon>Bacteria</taxon>
        <taxon>Bacillati</taxon>
        <taxon>Candidatus Dormiibacterota</taxon>
        <taxon>Candidatus Dormibacteria</taxon>
        <taxon>Candidatus Dormibacterales</taxon>
        <taxon>Candidatus Dormibacteraceae</taxon>
        <taxon>Candidatus Dormiibacter</taxon>
    </lineage>
</organism>
<keyword evidence="2" id="KW-0479">Metal-binding</keyword>
<dbReference type="InterPro" id="IPR008225">
    <property type="entry name" value="F420-0_g-glutamyl_ligase"/>
</dbReference>
<dbReference type="GO" id="GO:0046872">
    <property type="term" value="F:metal ion binding"/>
    <property type="evidence" value="ECO:0007669"/>
    <property type="project" value="UniProtKB-KW"/>
</dbReference>
<evidence type="ECO:0000256" key="4">
    <source>
        <dbReference type="ARBA" id="ARBA00022842"/>
    </source>
</evidence>
<proteinExistence type="predicted"/>
<sequence>MEVLGVEGLPEVLRGDDLAGLILARCSLQERDVVVVAQKVISKAEGRLRHLPEVRPGAEALDYARQIAGDPRLLQVILDESVRVVRAERVLIVETKHGFVCANAGVDHSNVPGEETVVLLPEDSDRSAAELRLRLCQASGVRVGVIVADTFGRAWRMGIANVALGVAGLPGLIDHRGRPDDFGHELQATVIAVADELAGAAELVMGKTERIPVAIVRGWRADAPENTGRDLIRPAELDLFR</sequence>
<reference evidence="9 10" key="1">
    <citation type="submission" date="2020-10" db="EMBL/GenBank/DDBJ databases">
        <title>Ca. Dormibacterota MAGs.</title>
        <authorList>
            <person name="Montgomery K."/>
        </authorList>
    </citation>
    <scope>NUCLEOTIDE SEQUENCE [LARGE SCALE GENOMIC DNA]</scope>
    <source>
        <strain evidence="9">SC8811_S16_3</strain>
    </source>
</reference>
<evidence type="ECO:0000256" key="6">
    <source>
        <dbReference type="ARBA" id="ARBA00023134"/>
    </source>
</evidence>
<evidence type="ECO:0000256" key="2">
    <source>
        <dbReference type="ARBA" id="ARBA00022723"/>
    </source>
</evidence>
<protein>
    <submittedName>
        <fullName evidence="9">Coenzyme F420-0:L-glutamate ligase</fullName>
        <ecNumber evidence="9">6.3.2.31</ecNumber>
    </submittedName>
</protein>
<evidence type="ECO:0000313" key="10">
    <source>
        <dbReference type="Proteomes" id="UP000620075"/>
    </source>
</evidence>
<dbReference type="PANTHER" id="PTHR47917:SF1">
    <property type="entry name" value="COENZYME F420:L-GLUTAMATE LIGASE"/>
    <property type="match status" value="1"/>
</dbReference>
<dbReference type="PANTHER" id="PTHR47917">
    <property type="match status" value="1"/>
</dbReference>
<name>A0A934KH81_9BACT</name>
<dbReference type="NCBIfam" id="TIGR01916">
    <property type="entry name" value="F420_cofE"/>
    <property type="match status" value="1"/>
</dbReference>
<dbReference type="EC" id="6.3.2.31" evidence="9"/>
<keyword evidence="5" id="KW-0630">Potassium</keyword>
<dbReference type="Gene3D" id="3.90.1660.10">
    <property type="entry name" value="CofE-like domain"/>
    <property type="match status" value="1"/>
</dbReference>
<evidence type="ECO:0000256" key="7">
    <source>
        <dbReference type="ARBA" id="ARBA00023211"/>
    </source>
</evidence>
<accession>A0A934KH81</accession>
<dbReference type="InterPro" id="IPR002847">
    <property type="entry name" value="F420-0_gamma-glut_ligase-dom"/>
</dbReference>
<dbReference type="Proteomes" id="UP000620075">
    <property type="component" value="Unassembled WGS sequence"/>
</dbReference>
<keyword evidence="6" id="KW-0342">GTP-binding</keyword>